<dbReference type="GO" id="GO:0005829">
    <property type="term" value="C:cytosol"/>
    <property type="evidence" value="ECO:0007669"/>
    <property type="project" value="TreeGrafter"/>
</dbReference>
<dbReference type="SMART" id="SM00344">
    <property type="entry name" value="HTH_ASNC"/>
    <property type="match status" value="1"/>
</dbReference>
<keyword evidence="2" id="KW-0238">DNA-binding</keyword>
<comment type="caution">
    <text evidence="5">The sequence shown here is derived from an EMBL/GenBank/DDBJ whole genome shotgun (WGS) entry which is preliminary data.</text>
</comment>
<keyword evidence="6" id="KW-1185">Reference proteome</keyword>
<organism evidence="5 6">
    <name type="scientific">Kitasatospora acidiphila</name>
    <dbReference type="NCBI Taxonomy" id="2567942"/>
    <lineage>
        <taxon>Bacteria</taxon>
        <taxon>Bacillati</taxon>
        <taxon>Actinomycetota</taxon>
        <taxon>Actinomycetes</taxon>
        <taxon>Kitasatosporales</taxon>
        <taxon>Streptomycetaceae</taxon>
        <taxon>Kitasatospora</taxon>
    </lineage>
</organism>
<dbReference type="InterPro" id="IPR036390">
    <property type="entry name" value="WH_DNA-bd_sf"/>
</dbReference>
<evidence type="ECO:0000256" key="3">
    <source>
        <dbReference type="ARBA" id="ARBA00023163"/>
    </source>
</evidence>
<dbReference type="OrthoDB" id="166264at2"/>
<dbReference type="Gene3D" id="3.30.70.920">
    <property type="match status" value="1"/>
</dbReference>
<evidence type="ECO:0000256" key="1">
    <source>
        <dbReference type="ARBA" id="ARBA00023015"/>
    </source>
</evidence>
<evidence type="ECO:0000259" key="4">
    <source>
        <dbReference type="PROSITE" id="PS50956"/>
    </source>
</evidence>
<dbReference type="InterPro" id="IPR036388">
    <property type="entry name" value="WH-like_DNA-bd_sf"/>
</dbReference>
<dbReference type="PRINTS" id="PR00033">
    <property type="entry name" value="HTHASNC"/>
</dbReference>
<accession>A0A540W229</accession>
<dbReference type="EMBL" id="VIGB01000003">
    <property type="protein sequence ID" value="TQF03079.1"/>
    <property type="molecule type" value="Genomic_DNA"/>
</dbReference>
<dbReference type="GO" id="GO:0043200">
    <property type="term" value="P:response to amino acid"/>
    <property type="evidence" value="ECO:0007669"/>
    <property type="project" value="TreeGrafter"/>
</dbReference>
<protein>
    <submittedName>
        <fullName evidence="5">Lrp/AsnC family transcriptional regulator</fullName>
    </submittedName>
</protein>
<dbReference type="InterPro" id="IPR000485">
    <property type="entry name" value="AsnC-type_HTH_dom"/>
</dbReference>
<evidence type="ECO:0000256" key="2">
    <source>
        <dbReference type="ARBA" id="ARBA00023125"/>
    </source>
</evidence>
<sequence>MDRIDRELLAFLLQDGRATYQELGRQVRLSANTVADRVRRLQAAGIIKGYRAELNLEAFGRGMQMISDIRLGDRVDRHAFERQLADVPQVISAMRLTGDYDFQLRVVCADAREFESVIDRLKADLGVRELRSRLVLHEVSLGLERVLEG</sequence>
<dbReference type="GO" id="GO:0043565">
    <property type="term" value="F:sequence-specific DNA binding"/>
    <property type="evidence" value="ECO:0007669"/>
    <property type="project" value="InterPro"/>
</dbReference>
<dbReference type="SUPFAM" id="SSF46785">
    <property type="entry name" value="Winged helix' DNA-binding domain"/>
    <property type="match status" value="1"/>
</dbReference>
<evidence type="ECO:0000313" key="5">
    <source>
        <dbReference type="EMBL" id="TQF03079.1"/>
    </source>
</evidence>
<dbReference type="SUPFAM" id="SSF54909">
    <property type="entry name" value="Dimeric alpha+beta barrel"/>
    <property type="match status" value="1"/>
</dbReference>
<feature type="domain" description="HTH asnC-type" evidence="4">
    <location>
        <begin position="1"/>
        <end position="62"/>
    </location>
</feature>
<dbReference type="Gene3D" id="1.10.10.10">
    <property type="entry name" value="Winged helix-like DNA-binding domain superfamily/Winged helix DNA-binding domain"/>
    <property type="match status" value="1"/>
</dbReference>
<dbReference type="Proteomes" id="UP000319103">
    <property type="component" value="Unassembled WGS sequence"/>
</dbReference>
<dbReference type="InterPro" id="IPR011008">
    <property type="entry name" value="Dimeric_a/b-barrel"/>
</dbReference>
<dbReference type="InterPro" id="IPR019888">
    <property type="entry name" value="Tscrpt_reg_AsnC-like"/>
</dbReference>
<name>A0A540W229_9ACTN</name>
<evidence type="ECO:0000313" key="6">
    <source>
        <dbReference type="Proteomes" id="UP000319103"/>
    </source>
</evidence>
<keyword evidence="3" id="KW-0804">Transcription</keyword>
<dbReference type="PROSITE" id="PS50956">
    <property type="entry name" value="HTH_ASNC_2"/>
    <property type="match status" value="1"/>
</dbReference>
<dbReference type="Pfam" id="PF13404">
    <property type="entry name" value="HTH_AsnC-type"/>
    <property type="match status" value="1"/>
</dbReference>
<keyword evidence="1" id="KW-0805">Transcription regulation</keyword>
<dbReference type="Pfam" id="PF01037">
    <property type="entry name" value="AsnC_trans_reg"/>
    <property type="match status" value="1"/>
</dbReference>
<gene>
    <name evidence="5" type="ORF">E6W39_13475</name>
</gene>
<dbReference type="PANTHER" id="PTHR30154:SF53">
    <property type="entry name" value="HTH-TYPE TRANSCRIPTIONAL REGULATOR LRPC"/>
    <property type="match status" value="1"/>
</dbReference>
<dbReference type="RefSeq" id="WP_141633759.1">
    <property type="nucleotide sequence ID" value="NZ_VIGB01000003.1"/>
</dbReference>
<proteinExistence type="predicted"/>
<reference evidence="5 6" key="1">
    <citation type="submission" date="2019-06" db="EMBL/GenBank/DDBJ databases">
        <title>Description of Kitasatospora acidophila sp. nov. isolated from pine grove soil, and reclassification of Streptomyces novaecaesareae to Kitasatospora novaeceasareae comb. nov.</title>
        <authorList>
            <person name="Kim M.J."/>
        </authorList>
    </citation>
    <scope>NUCLEOTIDE SEQUENCE [LARGE SCALE GENOMIC DNA]</scope>
    <source>
        <strain evidence="5 6">MMS16-CNU292</strain>
    </source>
</reference>
<dbReference type="InterPro" id="IPR019887">
    <property type="entry name" value="Tscrpt_reg_AsnC/Lrp_C"/>
</dbReference>
<dbReference type="PANTHER" id="PTHR30154">
    <property type="entry name" value="LEUCINE-RESPONSIVE REGULATORY PROTEIN"/>
    <property type="match status" value="1"/>
</dbReference>
<dbReference type="AlphaFoldDB" id="A0A540W229"/>